<feature type="region of interest" description="Disordered" evidence="1">
    <location>
        <begin position="104"/>
        <end position="125"/>
    </location>
</feature>
<reference evidence="2" key="1">
    <citation type="submission" date="2023-04" db="EMBL/GenBank/DDBJ databases">
        <authorList>
            <person name="Vijverberg K."/>
            <person name="Xiong W."/>
            <person name="Schranz E."/>
        </authorList>
    </citation>
    <scope>NUCLEOTIDE SEQUENCE</scope>
</reference>
<sequence length="125" mass="13991">MKIPKNIFDDVTGFPIVARILDSMLNLVNPSNKLLIGYQDSMDSNPIEKLVETPVKKVAKEIPTPVVKTISQEASRNRHTLDVAQKLKKRKPTLVQDQMENVLVESGHDSDDSNTKIEVSFHVSP</sequence>
<evidence type="ECO:0000256" key="1">
    <source>
        <dbReference type="SAM" id="MobiDB-lite"/>
    </source>
</evidence>
<feature type="compositionally biased region" description="Basic and acidic residues" evidence="1">
    <location>
        <begin position="106"/>
        <end position="115"/>
    </location>
</feature>
<dbReference type="EMBL" id="OX465080">
    <property type="protein sequence ID" value="CAI9282185.1"/>
    <property type="molecule type" value="Genomic_DNA"/>
</dbReference>
<proteinExistence type="predicted"/>
<gene>
    <name evidence="2" type="ORF">LSALG_LOCUS21835</name>
</gene>
<protein>
    <submittedName>
        <fullName evidence="2">Uncharacterized protein</fullName>
    </submittedName>
</protein>
<evidence type="ECO:0000313" key="2">
    <source>
        <dbReference type="EMBL" id="CAI9282185.1"/>
    </source>
</evidence>
<dbReference type="AlphaFoldDB" id="A0AA35YXN4"/>
<accession>A0AA35YXN4</accession>
<dbReference type="Proteomes" id="UP001177003">
    <property type="component" value="Chromosome 4"/>
</dbReference>
<name>A0AA35YXN4_LACSI</name>
<evidence type="ECO:0000313" key="3">
    <source>
        <dbReference type="Proteomes" id="UP001177003"/>
    </source>
</evidence>
<organism evidence="2 3">
    <name type="scientific">Lactuca saligna</name>
    <name type="common">Willowleaf lettuce</name>
    <dbReference type="NCBI Taxonomy" id="75948"/>
    <lineage>
        <taxon>Eukaryota</taxon>
        <taxon>Viridiplantae</taxon>
        <taxon>Streptophyta</taxon>
        <taxon>Embryophyta</taxon>
        <taxon>Tracheophyta</taxon>
        <taxon>Spermatophyta</taxon>
        <taxon>Magnoliopsida</taxon>
        <taxon>eudicotyledons</taxon>
        <taxon>Gunneridae</taxon>
        <taxon>Pentapetalae</taxon>
        <taxon>asterids</taxon>
        <taxon>campanulids</taxon>
        <taxon>Asterales</taxon>
        <taxon>Asteraceae</taxon>
        <taxon>Cichorioideae</taxon>
        <taxon>Cichorieae</taxon>
        <taxon>Lactucinae</taxon>
        <taxon>Lactuca</taxon>
    </lineage>
</organism>
<keyword evidence="3" id="KW-1185">Reference proteome</keyword>